<dbReference type="EMBL" id="MN739859">
    <property type="protein sequence ID" value="QHT74925.1"/>
    <property type="molecule type" value="Genomic_DNA"/>
</dbReference>
<evidence type="ECO:0000256" key="1">
    <source>
        <dbReference type="ARBA" id="ARBA00022741"/>
    </source>
</evidence>
<sequence>MIPSVEQILRENYVDGVFHTHVSMLQPRGKFQFNREKLECFWEVYCTKILEDEDAIVGVAEKPQHYMPVLADIDLKVKESDDIEFAEHLYSETHIKQLIDVYQSVLRNIVEGCTDDHLLCVLLEKPMYYISAGATSYAKNGFHLHFPNLFLSKVDQEVHLIPRVKDATQELRIFSDLGYEDSSVVIDKACCTVPWLIYGSRKSEDMDPYKVTKVFTSDGSEISLDDAFKNYRIYDMREKTIDIKGKIQFFLPRILSIIPYGRPTQEVVQGLISPLKGKLQEQKVKNKKPLKVSVEEALKTSEKLLPMLADFRAEERNEWITIGWILYNIGDASSQALDQWMDFSARCEEKYDEANCIYEWERMTKKDLTLGTLRYFASIDSPQLYKEFKREQAEHYVKESLNGSHNDVAKVLFSEYGTEFVCASISGKTWFQFRDHRWEEIEEGVFLREKISEDVVLKYSEMGSDLFAKLAGNHDKGEEAMFNARLKQVQKIINNLKASPYKSNIMKEAMEVFYDRRFKQKLDQNPYIIGFKNGVYDLKLNEFRAGRPEDFVNKNMPIEYKEYNETDEIVQNVIEFLIKVFPDESIRTYFLDTYSDIFVGGNKQKKVYMWTGEGDNAKSITQKFFELMLGELAIKFNTQYFTGKKVASGSANPELSRAAPPVRHATMEEPDADEQLNIGELKKLSGGDSYWARDLFERGKCTREVFPMFTLTFICNKLPKLKYSDKATWNRIRVIPFESTFVDPSEPCPATLDEQLRQKRFPMDKEFGKKIPDMVSAFAWYLLQWRQKVSVRVEPAKVREATAIYRRQNDIYRQFIEESITEDKNASLTITEMYAQFKEWFKEGWPNMSLPIKNEVKEYFDRLWGDADRGVKWTGYRIRTLQDDVDSGEVIILEEDDLVKYETDGAAAPPM</sequence>
<dbReference type="InterPro" id="IPR027417">
    <property type="entry name" value="P-loop_NTPase"/>
</dbReference>
<dbReference type="GO" id="GO:0005524">
    <property type="term" value="F:ATP binding"/>
    <property type="evidence" value="ECO:0007669"/>
    <property type="project" value="UniProtKB-KW"/>
</dbReference>
<dbReference type="PANTHER" id="PTHR35372">
    <property type="entry name" value="ATP BINDING PROTEIN-RELATED"/>
    <property type="match status" value="1"/>
</dbReference>
<dbReference type="InterPro" id="IPR014819">
    <property type="entry name" value="PriCT_2"/>
</dbReference>
<dbReference type="InterPro" id="IPR006500">
    <property type="entry name" value="Helicase_put_C_phage/plasmid"/>
</dbReference>
<protein>
    <recommendedName>
        <fullName evidence="4">SF3 helicase domain-containing protein</fullName>
    </recommendedName>
</protein>
<dbReference type="NCBIfam" id="TIGR01613">
    <property type="entry name" value="primase_Cterm"/>
    <property type="match status" value="1"/>
</dbReference>
<keyword evidence="1" id="KW-0547">Nucleotide-binding</keyword>
<dbReference type="Pfam" id="PF08707">
    <property type="entry name" value="PriCT_2"/>
    <property type="match status" value="1"/>
</dbReference>
<proteinExistence type="predicted"/>
<reference evidence="5" key="1">
    <citation type="journal article" date="2020" name="Nature">
        <title>Giant virus diversity and host interactions through global metagenomics.</title>
        <authorList>
            <person name="Schulz F."/>
            <person name="Roux S."/>
            <person name="Paez-Espino D."/>
            <person name="Jungbluth S."/>
            <person name="Walsh D.A."/>
            <person name="Denef V.J."/>
            <person name="McMahon K.D."/>
            <person name="Konstantinidis K.T."/>
            <person name="Eloe-Fadrosh E.A."/>
            <person name="Kyrpides N.C."/>
            <person name="Woyke T."/>
        </authorList>
    </citation>
    <scope>NUCLEOTIDE SEQUENCE</scope>
    <source>
        <strain evidence="5">GVMAG-M-3300023179-62</strain>
    </source>
</reference>
<dbReference type="InterPro" id="IPR014015">
    <property type="entry name" value="Helicase_SF3_DNA-vir"/>
</dbReference>
<evidence type="ECO:0000259" key="4">
    <source>
        <dbReference type="PROSITE" id="PS51206"/>
    </source>
</evidence>
<keyword evidence="2" id="KW-0378">Hydrolase</keyword>
<dbReference type="GO" id="GO:0016817">
    <property type="term" value="F:hydrolase activity, acting on acid anhydrides"/>
    <property type="evidence" value="ECO:0007669"/>
    <property type="project" value="InterPro"/>
</dbReference>
<dbReference type="Pfam" id="PF08706">
    <property type="entry name" value="D5_N"/>
    <property type="match status" value="1"/>
</dbReference>
<evidence type="ECO:0000256" key="2">
    <source>
        <dbReference type="ARBA" id="ARBA00022801"/>
    </source>
</evidence>
<dbReference type="Gene3D" id="3.40.50.300">
    <property type="entry name" value="P-loop containing nucleotide triphosphate hydrolases"/>
    <property type="match status" value="1"/>
</dbReference>
<dbReference type="PROSITE" id="PS51206">
    <property type="entry name" value="SF3_HELICASE_1"/>
    <property type="match status" value="1"/>
</dbReference>
<name>A0A6C0H449_9ZZZZ</name>
<keyword evidence="3" id="KW-0067">ATP-binding</keyword>
<feature type="domain" description="SF3 helicase" evidence="4">
    <location>
        <begin position="585"/>
        <end position="750"/>
    </location>
</feature>
<dbReference type="InterPro" id="IPR056443">
    <property type="entry name" value="AEP_C962R"/>
</dbReference>
<dbReference type="InterPro" id="IPR014818">
    <property type="entry name" value="Phage/plasmid_primase_P4_C"/>
</dbReference>
<dbReference type="SMART" id="SM00885">
    <property type="entry name" value="D5_N"/>
    <property type="match status" value="1"/>
</dbReference>
<dbReference type="AlphaFoldDB" id="A0A6C0H449"/>
<organism evidence="5">
    <name type="scientific">viral metagenome</name>
    <dbReference type="NCBI Taxonomy" id="1070528"/>
    <lineage>
        <taxon>unclassified sequences</taxon>
        <taxon>metagenomes</taxon>
        <taxon>organismal metagenomes</taxon>
    </lineage>
</organism>
<dbReference type="InterPro" id="IPR051620">
    <property type="entry name" value="ORF904-like_C"/>
</dbReference>
<accession>A0A6C0H449</accession>
<evidence type="ECO:0000256" key="3">
    <source>
        <dbReference type="ARBA" id="ARBA00022840"/>
    </source>
</evidence>
<evidence type="ECO:0000313" key="5">
    <source>
        <dbReference type="EMBL" id="QHT74925.1"/>
    </source>
</evidence>
<dbReference type="Pfam" id="PF23162">
    <property type="entry name" value="AEP_C962R"/>
    <property type="match status" value="1"/>
</dbReference>
<dbReference type="PANTHER" id="PTHR35372:SF2">
    <property type="entry name" value="SF3 HELICASE DOMAIN-CONTAINING PROTEIN"/>
    <property type="match status" value="1"/>
</dbReference>